<keyword evidence="6 8" id="KW-0472">Membrane</keyword>
<dbReference type="eggNOG" id="KOG1397">
    <property type="taxonomic scope" value="Eukaryota"/>
</dbReference>
<evidence type="ECO:0000313" key="10">
    <source>
        <dbReference type="EMBL" id="EAU84317.2"/>
    </source>
</evidence>
<sequence length="517" mass="57256">MPFPHLKRSTSSSSSVTLGNRETTATDNGRPVGYKLDSGGDWNDNRREVTSPIPLDGQVEETTNPSVGPEESATSLPKRKRTFLERWNREGKKKVGVRESLMAVVRSSWLNLLLILIPVSWVSHFLKWSKILTFSLSFVAILPLAKMFEFGAEQMKFYLGKDFGDLLSVTLHNAVEATLAIILLLHCELALLKATIIGVVILHLLLVPGFAFIVGGTRVVNQDLHPHLTELNHSLLAVGVLSLMLPAAFFAALDDIEIDDPLRDSFLNLSRGVSFCLLFVYVCSRIYLHYPPGDDSDSSRRVPEVPQDFKKYEQKLDKEDPKVNPYICITMLLICIGLMAVTAEWLVKALEDVKKDINVELGWFGLILLPIVSYIPNGAIAIAYGVRKSIRVYLGLAAPIPPTTLAKGKAIDLSIQFTLFWTPFLVLLGWMVGTPMTLLFDLFEIAVLVGSCFIVNYVTADAKTNWAEGATMVSFYVIIVICSWYYPGSRESEIMSACDPISISLQKLADVASGLDP</sequence>
<feature type="transmembrane region" description="Helical" evidence="8">
    <location>
        <begin position="166"/>
        <end position="185"/>
    </location>
</feature>
<feature type="transmembrane region" description="Helical" evidence="8">
    <location>
        <begin position="128"/>
        <end position="145"/>
    </location>
</feature>
<keyword evidence="11" id="KW-1185">Reference proteome</keyword>
<dbReference type="KEGG" id="cci:CC1G_01313"/>
<dbReference type="Proteomes" id="UP000001861">
    <property type="component" value="Unassembled WGS sequence"/>
</dbReference>
<feature type="transmembrane region" description="Helical" evidence="8">
    <location>
        <begin position="323"/>
        <end position="343"/>
    </location>
</feature>
<accession>A8NYD6</accession>
<proteinExistence type="predicted"/>
<keyword evidence="4 8" id="KW-1133">Transmembrane helix</keyword>
<feature type="transmembrane region" description="Helical" evidence="8">
    <location>
        <begin position="235"/>
        <end position="252"/>
    </location>
</feature>
<organism evidence="10 11">
    <name type="scientific">Coprinopsis cinerea (strain Okayama-7 / 130 / ATCC MYA-4618 / FGSC 9003)</name>
    <name type="common">Inky cap fungus</name>
    <name type="synonym">Hormographiella aspergillata</name>
    <dbReference type="NCBI Taxonomy" id="240176"/>
    <lineage>
        <taxon>Eukaryota</taxon>
        <taxon>Fungi</taxon>
        <taxon>Dikarya</taxon>
        <taxon>Basidiomycota</taxon>
        <taxon>Agaricomycotina</taxon>
        <taxon>Agaricomycetes</taxon>
        <taxon>Agaricomycetidae</taxon>
        <taxon>Agaricales</taxon>
        <taxon>Agaricineae</taxon>
        <taxon>Psathyrellaceae</taxon>
        <taxon>Coprinopsis</taxon>
    </lineage>
</organism>
<evidence type="ECO:0000313" key="11">
    <source>
        <dbReference type="Proteomes" id="UP000001861"/>
    </source>
</evidence>
<evidence type="ECO:0000256" key="3">
    <source>
        <dbReference type="ARBA" id="ARBA00022692"/>
    </source>
</evidence>
<feature type="domain" description="Sodium/calcium exchanger membrane region" evidence="9">
    <location>
        <begin position="330"/>
        <end position="484"/>
    </location>
</feature>
<keyword evidence="2" id="KW-0813">Transport</keyword>
<name>A8NYD6_COPC7</name>
<evidence type="ECO:0000256" key="4">
    <source>
        <dbReference type="ARBA" id="ARBA00022989"/>
    </source>
</evidence>
<dbReference type="AlphaFoldDB" id="A8NYD6"/>
<reference evidence="10 11" key="1">
    <citation type="journal article" date="2010" name="Proc. Natl. Acad. Sci. U.S.A.">
        <title>Insights into evolution of multicellular fungi from the assembled chromosomes of the mushroom Coprinopsis cinerea (Coprinus cinereus).</title>
        <authorList>
            <person name="Stajich J.E."/>
            <person name="Wilke S.K."/>
            <person name="Ahren D."/>
            <person name="Au C.H."/>
            <person name="Birren B.W."/>
            <person name="Borodovsky M."/>
            <person name="Burns C."/>
            <person name="Canback B."/>
            <person name="Casselton L.A."/>
            <person name="Cheng C.K."/>
            <person name="Deng J."/>
            <person name="Dietrich F.S."/>
            <person name="Fargo D.C."/>
            <person name="Farman M.L."/>
            <person name="Gathman A.C."/>
            <person name="Goldberg J."/>
            <person name="Guigo R."/>
            <person name="Hoegger P.J."/>
            <person name="Hooker J.B."/>
            <person name="Huggins A."/>
            <person name="James T.Y."/>
            <person name="Kamada T."/>
            <person name="Kilaru S."/>
            <person name="Kodira C."/>
            <person name="Kues U."/>
            <person name="Kupfer D."/>
            <person name="Kwan H.S."/>
            <person name="Lomsadze A."/>
            <person name="Li W."/>
            <person name="Lilly W.W."/>
            <person name="Ma L.J."/>
            <person name="Mackey A.J."/>
            <person name="Manning G."/>
            <person name="Martin F."/>
            <person name="Muraguchi H."/>
            <person name="Natvig D.O."/>
            <person name="Palmerini H."/>
            <person name="Ramesh M.A."/>
            <person name="Rehmeyer C.J."/>
            <person name="Roe B.A."/>
            <person name="Shenoy N."/>
            <person name="Stanke M."/>
            <person name="Ter-Hovhannisyan V."/>
            <person name="Tunlid A."/>
            <person name="Velagapudi R."/>
            <person name="Vision T.J."/>
            <person name="Zeng Q."/>
            <person name="Zolan M.E."/>
            <person name="Pukkila P.J."/>
        </authorList>
    </citation>
    <scope>NUCLEOTIDE SEQUENCE [LARGE SCALE GENOMIC DNA]</scope>
    <source>
        <strain evidence="11">Okayama-7 / 130 / ATCC MYA-4618 / FGSC 9003</strain>
    </source>
</reference>
<feature type="compositionally biased region" description="Polar residues" evidence="7">
    <location>
        <begin position="16"/>
        <end position="27"/>
    </location>
</feature>
<dbReference type="GO" id="GO:0006874">
    <property type="term" value="P:intracellular calcium ion homeostasis"/>
    <property type="evidence" value="ECO:0007669"/>
    <property type="project" value="TreeGrafter"/>
</dbReference>
<evidence type="ECO:0000256" key="1">
    <source>
        <dbReference type="ARBA" id="ARBA00004127"/>
    </source>
</evidence>
<evidence type="ECO:0000259" key="9">
    <source>
        <dbReference type="Pfam" id="PF01699"/>
    </source>
</evidence>
<dbReference type="GeneID" id="6013957"/>
<evidence type="ECO:0000256" key="5">
    <source>
        <dbReference type="ARBA" id="ARBA00023065"/>
    </source>
</evidence>
<dbReference type="OMA" id="NWVEGLI"/>
<dbReference type="HOGENOM" id="CLU_008721_4_3_1"/>
<evidence type="ECO:0000256" key="7">
    <source>
        <dbReference type="SAM" id="MobiDB-lite"/>
    </source>
</evidence>
<dbReference type="GO" id="GO:0012505">
    <property type="term" value="C:endomembrane system"/>
    <property type="evidence" value="ECO:0007669"/>
    <property type="project" value="UniProtKB-SubCell"/>
</dbReference>
<feature type="transmembrane region" description="Helical" evidence="8">
    <location>
        <begin position="413"/>
        <end position="432"/>
    </location>
</feature>
<dbReference type="RefSeq" id="XP_001837401.2">
    <property type="nucleotide sequence ID" value="XM_001837349.2"/>
</dbReference>
<keyword evidence="3 8" id="KW-0812">Transmembrane</keyword>
<feature type="region of interest" description="Disordered" evidence="7">
    <location>
        <begin position="1"/>
        <end position="77"/>
    </location>
</feature>
<evidence type="ECO:0000256" key="6">
    <source>
        <dbReference type="ARBA" id="ARBA00023136"/>
    </source>
</evidence>
<dbReference type="InterPro" id="IPR004713">
    <property type="entry name" value="CaH_exchang"/>
</dbReference>
<dbReference type="Pfam" id="PF01699">
    <property type="entry name" value="Na_Ca_ex"/>
    <property type="match status" value="2"/>
</dbReference>
<feature type="transmembrane region" description="Helical" evidence="8">
    <location>
        <begin position="101"/>
        <end position="122"/>
    </location>
</feature>
<gene>
    <name evidence="10" type="ORF">CC1G_01313</name>
</gene>
<evidence type="ECO:0000256" key="2">
    <source>
        <dbReference type="ARBA" id="ARBA00022448"/>
    </source>
</evidence>
<feature type="domain" description="Sodium/calcium exchanger membrane region" evidence="9">
    <location>
        <begin position="131"/>
        <end position="284"/>
    </location>
</feature>
<protein>
    <recommendedName>
        <fullName evidence="9">Sodium/calcium exchanger membrane region domain-containing protein</fullName>
    </recommendedName>
</protein>
<evidence type="ECO:0000256" key="8">
    <source>
        <dbReference type="SAM" id="Phobius"/>
    </source>
</evidence>
<dbReference type="EMBL" id="AACS02000005">
    <property type="protein sequence ID" value="EAU84317.2"/>
    <property type="molecule type" value="Genomic_DNA"/>
</dbReference>
<feature type="transmembrane region" description="Helical" evidence="8">
    <location>
        <begin position="191"/>
        <end position="214"/>
    </location>
</feature>
<dbReference type="InParanoid" id="A8NYD6"/>
<dbReference type="GO" id="GO:0015369">
    <property type="term" value="F:calcium:proton antiporter activity"/>
    <property type="evidence" value="ECO:0007669"/>
    <property type="project" value="TreeGrafter"/>
</dbReference>
<comment type="caution">
    <text evidence="10">The sequence shown here is derived from an EMBL/GenBank/DDBJ whole genome shotgun (WGS) entry which is preliminary data.</text>
</comment>
<dbReference type="OrthoDB" id="1699231at2759"/>
<dbReference type="PANTHER" id="PTHR31503">
    <property type="entry name" value="VACUOLAR CALCIUM ION TRANSPORTER"/>
    <property type="match status" value="1"/>
</dbReference>
<dbReference type="GO" id="GO:0000329">
    <property type="term" value="C:fungal-type vacuole membrane"/>
    <property type="evidence" value="ECO:0007669"/>
    <property type="project" value="TreeGrafter"/>
</dbReference>
<dbReference type="VEuPathDB" id="FungiDB:CC1G_01313"/>
<comment type="subcellular location">
    <subcellularLocation>
        <location evidence="1">Endomembrane system</location>
        <topology evidence="1">Multi-pass membrane protein</topology>
    </subcellularLocation>
</comment>
<feature type="transmembrane region" description="Helical" evidence="8">
    <location>
        <begin position="466"/>
        <end position="486"/>
    </location>
</feature>
<dbReference type="PANTHER" id="PTHR31503:SF20">
    <property type="entry name" value="CA(2+)_H(+) EXCHANGER, PUTATIVE (EUROFUNG)-RELATED"/>
    <property type="match status" value="1"/>
</dbReference>
<feature type="transmembrane region" description="Helical" evidence="8">
    <location>
        <begin position="438"/>
        <end position="459"/>
    </location>
</feature>
<feature type="transmembrane region" description="Helical" evidence="8">
    <location>
        <begin position="363"/>
        <end position="386"/>
    </location>
</feature>
<dbReference type="InterPro" id="IPR004837">
    <property type="entry name" value="NaCa_Exmemb"/>
</dbReference>
<keyword evidence="5" id="KW-0406">Ion transport</keyword>